<accession>A0A9D0YQE8</accession>
<dbReference type="Gene3D" id="1.25.40.10">
    <property type="entry name" value="Tetratricopeptide repeat domain"/>
    <property type="match status" value="1"/>
</dbReference>
<dbReference type="InterPro" id="IPR013105">
    <property type="entry name" value="TPR_2"/>
</dbReference>
<dbReference type="InterPro" id="IPR019734">
    <property type="entry name" value="TPR_rpt"/>
</dbReference>
<comment type="caution">
    <text evidence="4">The sequence shown here is derived from an EMBL/GenBank/DDBJ whole genome shotgun (WGS) entry which is preliminary data.</text>
</comment>
<evidence type="ECO:0000313" key="5">
    <source>
        <dbReference type="Proteomes" id="UP000606463"/>
    </source>
</evidence>
<evidence type="ECO:0000256" key="1">
    <source>
        <dbReference type="ARBA" id="ARBA00022737"/>
    </source>
</evidence>
<evidence type="ECO:0000313" key="4">
    <source>
        <dbReference type="EMBL" id="HIP98881.1"/>
    </source>
</evidence>
<gene>
    <name evidence="4" type="ORF">EYH37_05950</name>
</gene>
<sequence>MGEAVKRYPDDAEFLNSYGYILLLTCGKACVSKAKTYIEKALKKAPNTPAYLDSLGWAYFTLGDYVKAKFYLKKALQLEKEDPVLNLHYGWVLLKLGDSCGAREYILRSYGWFSKNLTIPENGFCENLGKLLKETKCEKTTR</sequence>
<reference evidence="4" key="1">
    <citation type="journal article" date="2020" name="ISME J.">
        <title>Gammaproteobacteria mediating utilization of methyl-, sulfur- and petroleum organic compounds in deep ocean hydrothermal plumes.</title>
        <authorList>
            <person name="Zhou Z."/>
            <person name="Liu Y."/>
            <person name="Pan J."/>
            <person name="Cron B.R."/>
            <person name="Toner B.M."/>
            <person name="Anantharaman K."/>
            <person name="Breier J.A."/>
            <person name="Dick G.J."/>
            <person name="Li M."/>
        </authorList>
    </citation>
    <scope>NUCLEOTIDE SEQUENCE</scope>
    <source>
        <strain evidence="4">SZUA-1501</strain>
    </source>
</reference>
<dbReference type="SUPFAM" id="SSF48452">
    <property type="entry name" value="TPR-like"/>
    <property type="match status" value="1"/>
</dbReference>
<feature type="repeat" description="TPR" evidence="3">
    <location>
        <begin position="49"/>
        <end position="82"/>
    </location>
</feature>
<evidence type="ECO:0000256" key="2">
    <source>
        <dbReference type="ARBA" id="ARBA00022803"/>
    </source>
</evidence>
<dbReference type="SMART" id="SM00028">
    <property type="entry name" value="TPR"/>
    <property type="match status" value="1"/>
</dbReference>
<proteinExistence type="predicted"/>
<protein>
    <submittedName>
        <fullName evidence="4">Tetratricopeptide repeat protein</fullName>
    </submittedName>
</protein>
<evidence type="ECO:0000256" key="3">
    <source>
        <dbReference type="PROSITE-ProRule" id="PRU00339"/>
    </source>
</evidence>
<dbReference type="PROSITE" id="PS50005">
    <property type="entry name" value="TPR"/>
    <property type="match status" value="1"/>
</dbReference>
<keyword evidence="1" id="KW-0677">Repeat</keyword>
<dbReference type="InterPro" id="IPR011990">
    <property type="entry name" value="TPR-like_helical_dom_sf"/>
</dbReference>
<name>A0A9D0YQE8_AQUAO</name>
<dbReference type="AlphaFoldDB" id="A0A9D0YQE8"/>
<organism evidence="4 5">
    <name type="scientific">Aquifex aeolicus</name>
    <dbReference type="NCBI Taxonomy" id="63363"/>
    <lineage>
        <taxon>Bacteria</taxon>
        <taxon>Pseudomonadati</taxon>
        <taxon>Aquificota</taxon>
        <taxon>Aquificia</taxon>
        <taxon>Aquificales</taxon>
        <taxon>Aquificaceae</taxon>
        <taxon>Aquifex</taxon>
    </lineage>
</organism>
<keyword evidence="2 3" id="KW-0802">TPR repeat</keyword>
<dbReference type="Pfam" id="PF07719">
    <property type="entry name" value="TPR_2"/>
    <property type="match status" value="1"/>
</dbReference>
<dbReference type="EMBL" id="DQVE01000058">
    <property type="protein sequence ID" value="HIP98881.1"/>
    <property type="molecule type" value="Genomic_DNA"/>
</dbReference>
<dbReference type="Proteomes" id="UP000606463">
    <property type="component" value="Unassembled WGS sequence"/>
</dbReference>